<evidence type="ECO:0000256" key="1">
    <source>
        <dbReference type="SAM" id="MobiDB-lite"/>
    </source>
</evidence>
<dbReference type="VEuPathDB" id="FungiDB:BO71DRAFT_394199"/>
<keyword evidence="3" id="KW-1185">Reference proteome</keyword>
<evidence type="ECO:0000313" key="3">
    <source>
        <dbReference type="Proteomes" id="UP000247810"/>
    </source>
</evidence>
<reference evidence="2 3" key="1">
    <citation type="submission" date="2018-02" db="EMBL/GenBank/DDBJ databases">
        <title>The genomes of Aspergillus section Nigri reveals drivers in fungal speciation.</title>
        <authorList>
            <consortium name="DOE Joint Genome Institute"/>
            <person name="Vesth T.C."/>
            <person name="Nybo J."/>
            <person name="Theobald S."/>
            <person name="Brandl J."/>
            <person name="Frisvad J.C."/>
            <person name="Nielsen K.F."/>
            <person name="Lyhne E.K."/>
            <person name="Kogle M.E."/>
            <person name="Kuo A."/>
            <person name="Riley R."/>
            <person name="Clum A."/>
            <person name="Nolan M."/>
            <person name="Lipzen A."/>
            <person name="Salamov A."/>
            <person name="Henrissat B."/>
            <person name="Wiebenga A."/>
            <person name="De vries R.P."/>
            <person name="Grigoriev I.V."/>
            <person name="Mortensen U.H."/>
            <person name="Andersen M.R."/>
            <person name="Baker S.E."/>
        </authorList>
    </citation>
    <scope>NUCLEOTIDE SEQUENCE [LARGE SCALE GENOMIC DNA]</scope>
    <source>
        <strain evidence="2 3">CBS 707.79</strain>
    </source>
</reference>
<sequence length="68" mass="7478">MTRDRLRRHGLDPIGQGLANGPGSPEQASVSGVWASGRAARSSRHDVRASLFGTDVWQVRLIDRPSRR</sequence>
<dbReference type="Proteomes" id="UP000247810">
    <property type="component" value="Unassembled WGS sequence"/>
</dbReference>
<protein>
    <submittedName>
        <fullName evidence="2">Uncharacterized protein</fullName>
    </submittedName>
</protein>
<accession>A0A319DQ70</accession>
<dbReference type="AlphaFoldDB" id="A0A319DQ70"/>
<proteinExistence type="predicted"/>
<evidence type="ECO:0000313" key="2">
    <source>
        <dbReference type="EMBL" id="PYH99711.1"/>
    </source>
</evidence>
<organism evidence="2 3">
    <name type="scientific">Aspergillus ellipticus CBS 707.79</name>
    <dbReference type="NCBI Taxonomy" id="1448320"/>
    <lineage>
        <taxon>Eukaryota</taxon>
        <taxon>Fungi</taxon>
        <taxon>Dikarya</taxon>
        <taxon>Ascomycota</taxon>
        <taxon>Pezizomycotina</taxon>
        <taxon>Eurotiomycetes</taxon>
        <taxon>Eurotiomycetidae</taxon>
        <taxon>Eurotiales</taxon>
        <taxon>Aspergillaceae</taxon>
        <taxon>Aspergillus</taxon>
        <taxon>Aspergillus subgen. Circumdati</taxon>
    </lineage>
</organism>
<gene>
    <name evidence="2" type="ORF">BO71DRAFT_394199</name>
</gene>
<feature type="region of interest" description="Disordered" evidence="1">
    <location>
        <begin position="1"/>
        <end position="34"/>
    </location>
</feature>
<name>A0A319DQ70_9EURO</name>
<dbReference type="EMBL" id="KZ825800">
    <property type="protein sequence ID" value="PYH99711.1"/>
    <property type="molecule type" value="Genomic_DNA"/>
</dbReference>